<dbReference type="AlphaFoldDB" id="A0AAV4H5D1"/>
<dbReference type="EMBL" id="BMAT01001795">
    <property type="protein sequence ID" value="GFR92680.1"/>
    <property type="molecule type" value="Genomic_DNA"/>
</dbReference>
<reference evidence="2 3" key="1">
    <citation type="journal article" date="2021" name="Elife">
        <title>Chloroplast acquisition without the gene transfer in kleptoplastic sea slugs, Plakobranchus ocellatus.</title>
        <authorList>
            <person name="Maeda T."/>
            <person name="Takahashi S."/>
            <person name="Yoshida T."/>
            <person name="Shimamura S."/>
            <person name="Takaki Y."/>
            <person name="Nagai Y."/>
            <person name="Toyoda A."/>
            <person name="Suzuki Y."/>
            <person name="Arimoto A."/>
            <person name="Ishii H."/>
            <person name="Satoh N."/>
            <person name="Nishiyama T."/>
            <person name="Hasebe M."/>
            <person name="Maruyama T."/>
            <person name="Minagawa J."/>
            <person name="Obokata J."/>
            <person name="Shigenobu S."/>
        </authorList>
    </citation>
    <scope>NUCLEOTIDE SEQUENCE [LARGE SCALE GENOMIC DNA]</scope>
</reference>
<keyword evidence="3" id="KW-1185">Reference proteome</keyword>
<sequence length="587" mass="64222">MPVTDTITLNAYRSVQDFALTKHAETGLRTKSNRFEPWSPVLLSSGRLDVAALSSLFRAKSPVARRSSVLLAFTPGKTSTVGTPRYCMVNTWLSCEGRTRLLVKNLTQVCEYLLSPNMTRKSSFRPLATTGGPEHPPFPPPKPPGTFSLNLLSGSSLDENGDGGHAPDTFELSESVPAGLQLLETELDDISNKKTSTTPHSTTPTAFPQTTEKCNAHVTYSSQEPVNKFQFSFSLSWDVSKGVTVRPHEHKPLSWESLECRVQHGQTAAVSDLVLLPPPTPDGHCDIIVTCRPGYFLVDGQCTYPYLVLLQINSVQGSALSEFSSHVSSTLSRLNTLQETKTGKSFTPLSVSCFSSLTHQEGDSRPTYYGVYDLKTLSSRHRLPIIENLNVSLSRTVYEGQPQPDFVVETTRACFVMNTGGERLVNITQGVKSSDVDPDDFSNEVIQDKEREAVDEANICKQKPWAYNGDSVLKNSIYKGGPSHQTPTLVCVDVTPIAFEIQPRNNADSSQDKNVYQNEPTIAHNTTDLTSIATASNRTGGNLDDIAATRNTTTSTSDGGERMYAKNWVVATLVIVTVLKIISPSEH</sequence>
<dbReference type="Proteomes" id="UP000762676">
    <property type="component" value="Unassembled WGS sequence"/>
</dbReference>
<protein>
    <submittedName>
        <fullName evidence="2">Uncharacterized protein</fullName>
    </submittedName>
</protein>
<evidence type="ECO:0000256" key="1">
    <source>
        <dbReference type="SAM" id="MobiDB-lite"/>
    </source>
</evidence>
<evidence type="ECO:0000313" key="2">
    <source>
        <dbReference type="EMBL" id="GFR92680.1"/>
    </source>
</evidence>
<feature type="region of interest" description="Disordered" evidence="1">
    <location>
        <begin position="535"/>
        <end position="559"/>
    </location>
</feature>
<comment type="caution">
    <text evidence="2">The sequence shown here is derived from an EMBL/GenBank/DDBJ whole genome shotgun (WGS) entry which is preliminary data.</text>
</comment>
<evidence type="ECO:0000313" key="3">
    <source>
        <dbReference type="Proteomes" id="UP000762676"/>
    </source>
</evidence>
<accession>A0AAV4H5D1</accession>
<proteinExistence type="predicted"/>
<organism evidence="2 3">
    <name type="scientific">Elysia marginata</name>
    <dbReference type="NCBI Taxonomy" id="1093978"/>
    <lineage>
        <taxon>Eukaryota</taxon>
        <taxon>Metazoa</taxon>
        <taxon>Spiralia</taxon>
        <taxon>Lophotrochozoa</taxon>
        <taxon>Mollusca</taxon>
        <taxon>Gastropoda</taxon>
        <taxon>Heterobranchia</taxon>
        <taxon>Euthyneura</taxon>
        <taxon>Panpulmonata</taxon>
        <taxon>Sacoglossa</taxon>
        <taxon>Placobranchoidea</taxon>
        <taxon>Plakobranchidae</taxon>
        <taxon>Elysia</taxon>
    </lineage>
</organism>
<name>A0AAV4H5D1_9GAST</name>
<gene>
    <name evidence="2" type="ORF">ElyMa_000873400</name>
</gene>
<feature type="compositionally biased region" description="Polar residues" evidence="1">
    <location>
        <begin position="549"/>
        <end position="558"/>
    </location>
</feature>